<feature type="compositionally biased region" description="Low complexity" evidence="2">
    <location>
        <begin position="239"/>
        <end position="253"/>
    </location>
</feature>
<feature type="compositionally biased region" description="Polar residues" evidence="2">
    <location>
        <begin position="343"/>
        <end position="355"/>
    </location>
</feature>
<feature type="compositionally biased region" description="Polar residues" evidence="2">
    <location>
        <begin position="473"/>
        <end position="489"/>
    </location>
</feature>
<feature type="region of interest" description="Disordered" evidence="2">
    <location>
        <begin position="739"/>
        <end position="764"/>
    </location>
</feature>
<dbReference type="SMART" id="SM00233">
    <property type="entry name" value="PH"/>
    <property type="match status" value="1"/>
</dbReference>
<feature type="compositionally biased region" description="Polar residues" evidence="2">
    <location>
        <begin position="813"/>
        <end position="825"/>
    </location>
</feature>
<evidence type="ECO:0000256" key="2">
    <source>
        <dbReference type="SAM" id="MobiDB-lite"/>
    </source>
</evidence>
<feature type="region of interest" description="Disordered" evidence="2">
    <location>
        <begin position="902"/>
        <end position="962"/>
    </location>
</feature>
<dbReference type="VEuPathDB" id="VectorBase:AFUN2_009822"/>
<feature type="compositionally biased region" description="Basic and acidic residues" evidence="2">
    <location>
        <begin position="491"/>
        <end position="504"/>
    </location>
</feature>
<name>A0A4Y0BIF8_ANOFN</name>
<dbReference type="InterPro" id="IPR051364">
    <property type="entry name" value="Cytokinesis/Rho-signaling"/>
</dbReference>
<dbReference type="PROSITE" id="PS50003">
    <property type="entry name" value="PH_DOMAIN"/>
    <property type="match status" value="1"/>
</dbReference>
<dbReference type="InterPro" id="IPR037840">
    <property type="entry name" value="PH_Anillin"/>
</dbReference>
<feature type="region of interest" description="Disordered" evidence="2">
    <location>
        <begin position="446"/>
        <end position="510"/>
    </location>
</feature>
<dbReference type="CDD" id="cd01263">
    <property type="entry name" value="PH_anillin"/>
    <property type="match status" value="1"/>
</dbReference>
<dbReference type="InterPro" id="IPR011993">
    <property type="entry name" value="PH-like_dom_sf"/>
</dbReference>
<sequence>MDPFTQNILERAEKRAAAFGLTNTSKFPLSEFNYEVDKQTTGASPKKKSATKKHSAPKPPSTSSSTSVSTRTATDGERTTTVDIGGQDNCDVALEINITTSANLQVDLGVKELENDGSVKKQWEHNIVRALEGEKENSAEAKSLIRDQSRNQLQRLGTLYSETQDLSSPVHRTEARFHEDMKQSSKPKPKLAKLAMLADSINNWEDDTSHPDITHHRETIVTGRDNKSPTVRRHSPKRAGGAASSSATCTGATPKKYPAPNPPKSILSPQKPGSKGDEPSGPSGKQGQTKSLKWDQKVMDTLESQGFQRRESTTSKLIYDYKEDKIGIKPDTYRVPASVSTANLTSRERNTTQVDQAEAVKRSTAASQLKKPIGASMPKATGGLVSGRTAMFEKSTGRRQSILKTGQKDPAEMSLKERMAIFEKNKGAALVPKAAFGISPSIRQITGEKEGGKSSSSGSGPTSCAAIQGSGFGSITQQARPTAPASPQSKPKADHGKSAVKIETKATGSAIRNTVEALMSDTSTISQSEISEEIRRLRQQEMDMLLNRFTKPTDMSSDSMSHESQPIPSAPPMPPDGYLTASGRKQKKQSLEGHNNYPPKRRSDGTNDSPGVMAALDDVKRIRVASTAKDGRMYPALSDIETTATESGDEVAAGDDYTTATVSGSEASERAYRTCYGDVGDDEHVVEEEDYDEEEDNERQQYEVDEDDDSFMYSDDDEEADVANVSLGREILQAVKLNDRRTSRGRRQSQDWNHKDKVAQMQSTKGVSFDLNHSITTDGSDQLEDSDLIDACLEEAFVDEGDEDSEAFDTPRKSSVSSNSFSYQKHSGRDRCATINEEHSEKVTNSGATKRKSGTPRKSQGGQPQTGTVDYSSPVRSELQVKPSKDDDDMVTLVHTVSFYRRQQQQQQNSITPRKVARTPVTLKASTSPANRAGTVDSTTALDSDEEDVSSTAESTSTGTEEGEFLVQEKVKKLLDEVCKQQTIIAQASQALNLCAATIEFSGSTESAEGERHLLVATHRRQAILDEVQRLRVEGCLRPVGAPTEKGRLTVKDITLPLKQEYMRKLASDQISGHNLVCLLKYNETVLATQTAPTLPGLLSVRFPDVLQLSNVFADFKITMEIYGMPAGREVLPHEIKYHIALGKKKGGSGSSKLLHTPKGLKSNSRLIMPPVQSPAGPQAVRSPSLTLYGFIIFSLKEIQRTSWTLNPISGCASPLDGTVNMRVNCELAVTVDYHGFLTMYDDVSGLGAWHRRWCRLQRHMINYWRYPDDEKKKAPIGSIDLQGCSTQRVGVAPRDICSRLNTLMLEFARPARDNDVESLKIVRHGKTTVERYLLSADSKEERDEWCAHLNKTLALLKAWGGSSNVTSSS</sequence>
<feature type="compositionally biased region" description="Polar residues" evidence="2">
    <location>
        <begin position="924"/>
        <end position="942"/>
    </location>
</feature>
<dbReference type="VEuPathDB" id="VectorBase:AFUN018724"/>
<dbReference type="GO" id="GO:0031106">
    <property type="term" value="P:septin ring organization"/>
    <property type="evidence" value="ECO:0007669"/>
    <property type="project" value="TreeGrafter"/>
</dbReference>
<dbReference type="STRING" id="62324.A0A4Y0BIF8"/>
<dbReference type="EnsemblMetazoa" id="AFUN018724-RA">
    <property type="protein sequence ID" value="AFUN018724-PA"/>
    <property type="gene ID" value="AFUN018724"/>
</dbReference>
<feature type="region of interest" description="Disordered" evidence="2">
    <location>
        <begin position="801"/>
        <end position="887"/>
    </location>
</feature>
<feature type="compositionally biased region" description="Basic and acidic residues" evidence="2">
    <location>
        <begin position="827"/>
        <end position="842"/>
    </location>
</feature>
<feature type="compositionally biased region" description="Basic residues" evidence="2">
    <location>
        <begin position="45"/>
        <end position="56"/>
    </location>
</feature>
<organism evidence="4">
    <name type="scientific">Anopheles funestus</name>
    <name type="common">African malaria mosquito</name>
    <dbReference type="NCBI Taxonomy" id="62324"/>
    <lineage>
        <taxon>Eukaryota</taxon>
        <taxon>Metazoa</taxon>
        <taxon>Ecdysozoa</taxon>
        <taxon>Arthropoda</taxon>
        <taxon>Hexapoda</taxon>
        <taxon>Insecta</taxon>
        <taxon>Pterygota</taxon>
        <taxon>Neoptera</taxon>
        <taxon>Endopterygota</taxon>
        <taxon>Diptera</taxon>
        <taxon>Nematocera</taxon>
        <taxon>Culicoidea</taxon>
        <taxon>Culicidae</taxon>
        <taxon>Anophelinae</taxon>
        <taxon>Anopheles</taxon>
    </lineage>
</organism>
<dbReference type="Pfam" id="PF08174">
    <property type="entry name" value="Anillin"/>
    <property type="match status" value="1"/>
</dbReference>
<feature type="compositionally biased region" description="Polar residues" evidence="2">
    <location>
        <begin position="553"/>
        <end position="564"/>
    </location>
</feature>
<reference evidence="4" key="1">
    <citation type="submission" date="2020-05" db="UniProtKB">
        <authorList>
            <consortium name="EnsemblMetazoa"/>
        </authorList>
    </citation>
    <scope>IDENTIFICATION</scope>
    <source>
        <strain evidence="4">FUMOZ</strain>
    </source>
</reference>
<dbReference type="SUPFAM" id="SSF50729">
    <property type="entry name" value="PH domain-like"/>
    <property type="match status" value="1"/>
</dbReference>
<feature type="compositionally biased region" description="Basic and acidic residues" evidence="2">
    <location>
        <begin position="207"/>
        <end position="227"/>
    </location>
</feature>
<feature type="region of interest" description="Disordered" evidence="2">
    <location>
        <begin position="205"/>
        <end position="313"/>
    </location>
</feature>
<feature type="region of interest" description="Disordered" evidence="2">
    <location>
        <begin position="38"/>
        <end position="85"/>
    </location>
</feature>
<dbReference type="GO" id="GO:0000915">
    <property type="term" value="P:actomyosin contractile ring assembly"/>
    <property type="evidence" value="ECO:0007669"/>
    <property type="project" value="TreeGrafter"/>
</dbReference>
<protein>
    <submittedName>
        <fullName evidence="4">PH domain-containing protein</fullName>
    </submittedName>
</protein>
<dbReference type="GO" id="GO:0005826">
    <property type="term" value="C:actomyosin contractile ring"/>
    <property type="evidence" value="ECO:0007669"/>
    <property type="project" value="TreeGrafter"/>
</dbReference>
<feature type="region of interest" description="Disordered" evidence="2">
    <location>
        <begin position="641"/>
        <end position="714"/>
    </location>
</feature>
<dbReference type="InterPro" id="IPR001849">
    <property type="entry name" value="PH_domain"/>
</dbReference>
<evidence type="ECO:0000313" key="4">
    <source>
        <dbReference type="EnsemblMetazoa" id="AFUN018724-PA"/>
    </source>
</evidence>
<evidence type="ECO:0000259" key="3">
    <source>
        <dbReference type="PROSITE" id="PS50003"/>
    </source>
</evidence>
<accession>A0A4Y0BIF8</accession>
<dbReference type="Gene3D" id="2.30.29.30">
    <property type="entry name" value="Pleckstrin-homology domain (PH domain)/Phosphotyrosine-binding domain (PTB)"/>
    <property type="match status" value="1"/>
</dbReference>
<feature type="region of interest" description="Disordered" evidence="2">
    <location>
        <begin position="343"/>
        <end position="386"/>
    </location>
</feature>
<feature type="compositionally biased region" description="Acidic residues" evidence="2">
    <location>
        <begin position="679"/>
        <end position="714"/>
    </location>
</feature>
<dbReference type="PANTHER" id="PTHR21538:SF23">
    <property type="entry name" value="ANILLIN"/>
    <property type="match status" value="1"/>
</dbReference>
<dbReference type="Pfam" id="PF00169">
    <property type="entry name" value="PH"/>
    <property type="match status" value="1"/>
</dbReference>
<keyword evidence="1" id="KW-0175">Coiled coil</keyword>
<feature type="compositionally biased region" description="Low complexity" evidence="2">
    <location>
        <begin position="61"/>
        <end position="73"/>
    </location>
</feature>
<feature type="compositionally biased region" description="Basic and acidic residues" evidence="2">
    <location>
        <begin position="739"/>
        <end position="758"/>
    </location>
</feature>
<evidence type="ECO:0000256" key="1">
    <source>
        <dbReference type="ARBA" id="ARBA00023054"/>
    </source>
</evidence>
<dbReference type="FunFam" id="2.30.29.30:FF:000111">
    <property type="entry name" value="anillin isoform X1"/>
    <property type="match status" value="1"/>
</dbReference>
<proteinExistence type="predicted"/>
<feature type="region of interest" description="Disordered" evidence="2">
    <location>
        <begin position="547"/>
        <end position="614"/>
    </location>
</feature>
<dbReference type="InterPro" id="IPR012966">
    <property type="entry name" value="AHD"/>
</dbReference>
<dbReference type="GO" id="GO:0000281">
    <property type="term" value="P:mitotic cytokinesis"/>
    <property type="evidence" value="ECO:0007669"/>
    <property type="project" value="TreeGrafter"/>
</dbReference>
<dbReference type="PANTHER" id="PTHR21538">
    <property type="entry name" value="ANILLIN/RHOTEKIN RTKN"/>
    <property type="match status" value="1"/>
</dbReference>
<feature type="compositionally biased region" description="Low complexity" evidence="2">
    <location>
        <begin position="950"/>
        <end position="960"/>
    </location>
</feature>
<feature type="compositionally biased region" description="Polar residues" evidence="2">
    <location>
        <begin position="856"/>
        <end position="875"/>
    </location>
</feature>
<feature type="domain" description="PH" evidence="3">
    <location>
        <begin position="1231"/>
        <end position="1355"/>
    </location>
</feature>